<name>W7X202_TETTS</name>
<evidence type="ECO:0000313" key="2">
    <source>
        <dbReference type="Proteomes" id="UP000009168"/>
    </source>
</evidence>
<dbReference type="Proteomes" id="UP000009168">
    <property type="component" value="Unassembled WGS sequence"/>
</dbReference>
<dbReference type="AlphaFoldDB" id="W7X202"/>
<protein>
    <submittedName>
        <fullName evidence="1">Uncharacterized protein</fullName>
    </submittedName>
</protein>
<dbReference type="InParanoid" id="W7X202"/>
<keyword evidence="2" id="KW-1185">Reference proteome</keyword>
<dbReference type="GeneID" id="24441847"/>
<dbReference type="RefSeq" id="XP_012655801.1">
    <property type="nucleotide sequence ID" value="XM_012800347.1"/>
</dbReference>
<evidence type="ECO:0000313" key="1">
    <source>
        <dbReference type="EMBL" id="EWS71662.1"/>
    </source>
</evidence>
<organism evidence="1 2">
    <name type="scientific">Tetrahymena thermophila (strain SB210)</name>
    <dbReference type="NCBI Taxonomy" id="312017"/>
    <lineage>
        <taxon>Eukaryota</taxon>
        <taxon>Sar</taxon>
        <taxon>Alveolata</taxon>
        <taxon>Ciliophora</taxon>
        <taxon>Intramacronucleata</taxon>
        <taxon>Oligohymenophorea</taxon>
        <taxon>Hymenostomatida</taxon>
        <taxon>Tetrahymenina</taxon>
        <taxon>Tetrahymenidae</taxon>
        <taxon>Tetrahymena</taxon>
    </lineage>
</organism>
<dbReference type="KEGG" id="tet:TTHERM_001164069"/>
<proteinExistence type="predicted"/>
<accession>W7X202</accession>
<sequence>MKIKAQIQMLRQHLKMIQTFPQPTKRLSKSNQMRCKISKSSQYKMKNNITKIITIAVCEVNKNKNYQTHLKAKINSQEIFLINSCMMYIILITKVKMMEFLINHYRQKIKIVKTMEFLIKATQQLHPKGNSINNLCQKDHLKQIQQNPKTLKPQALCKIKKISQKYLVMKLVFL</sequence>
<reference evidence="2" key="1">
    <citation type="journal article" date="2006" name="PLoS Biol.">
        <title>Macronuclear genome sequence of the ciliate Tetrahymena thermophila, a model eukaryote.</title>
        <authorList>
            <person name="Eisen J.A."/>
            <person name="Coyne R.S."/>
            <person name="Wu M."/>
            <person name="Wu D."/>
            <person name="Thiagarajan M."/>
            <person name="Wortman J.R."/>
            <person name="Badger J.H."/>
            <person name="Ren Q."/>
            <person name="Amedeo P."/>
            <person name="Jones K.M."/>
            <person name="Tallon L.J."/>
            <person name="Delcher A.L."/>
            <person name="Salzberg S.L."/>
            <person name="Silva J.C."/>
            <person name="Haas B.J."/>
            <person name="Majoros W.H."/>
            <person name="Farzad M."/>
            <person name="Carlton J.M."/>
            <person name="Smith R.K. Jr."/>
            <person name="Garg J."/>
            <person name="Pearlman R.E."/>
            <person name="Karrer K.M."/>
            <person name="Sun L."/>
            <person name="Manning G."/>
            <person name="Elde N.C."/>
            <person name="Turkewitz A.P."/>
            <person name="Asai D.J."/>
            <person name="Wilkes D.E."/>
            <person name="Wang Y."/>
            <person name="Cai H."/>
            <person name="Collins K."/>
            <person name="Stewart B.A."/>
            <person name="Lee S.R."/>
            <person name="Wilamowska K."/>
            <person name="Weinberg Z."/>
            <person name="Ruzzo W.L."/>
            <person name="Wloga D."/>
            <person name="Gaertig J."/>
            <person name="Frankel J."/>
            <person name="Tsao C.-C."/>
            <person name="Gorovsky M.A."/>
            <person name="Keeling P.J."/>
            <person name="Waller R.F."/>
            <person name="Patron N.J."/>
            <person name="Cherry J.M."/>
            <person name="Stover N.A."/>
            <person name="Krieger C.J."/>
            <person name="del Toro C."/>
            <person name="Ryder H.F."/>
            <person name="Williamson S.C."/>
            <person name="Barbeau R.A."/>
            <person name="Hamilton E.P."/>
            <person name="Orias E."/>
        </authorList>
    </citation>
    <scope>NUCLEOTIDE SEQUENCE [LARGE SCALE GENOMIC DNA]</scope>
    <source>
        <strain evidence="2">SB210</strain>
    </source>
</reference>
<gene>
    <name evidence="1" type="ORF">TTHERM_001164069</name>
</gene>
<dbReference type="EMBL" id="GG662430">
    <property type="protein sequence ID" value="EWS71662.1"/>
    <property type="molecule type" value="Genomic_DNA"/>
</dbReference>